<dbReference type="Gene3D" id="2.40.70.10">
    <property type="entry name" value="Acid Proteases"/>
    <property type="match status" value="1"/>
</dbReference>
<feature type="non-terminal residue" evidence="2">
    <location>
        <position position="1"/>
    </location>
</feature>
<organism evidence="2 3">
    <name type="scientific">Cetraspora pellucida</name>
    <dbReference type="NCBI Taxonomy" id="1433469"/>
    <lineage>
        <taxon>Eukaryota</taxon>
        <taxon>Fungi</taxon>
        <taxon>Fungi incertae sedis</taxon>
        <taxon>Mucoromycota</taxon>
        <taxon>Glomeromycotina</taxon>
        <taxon>Glomeromycetes</taxon>
        <taxon>Diversisporales</taxon>
        <taxon>Gigasporaceae</taxon>
        <taxon>Cetraspora</taxon>
    </lineage>
</organism>
<evidence type="ECO:0000313" key="2">
    <source>
        <dbReference type="EMBL" id="CAG8833672.1"/>
    </source>
</evidence>
<protein>
    <submittedName>
        <fullName evidence="2">24535_t:CDS:1</fullName>
    </submittedName>
</protein>
<dbReference type="SUPFAM" id="SSF50630">
    <property type="entry name" value="Acid proteases"/>
    <property type="match status" value="1"/>
</dbReference>
<feature type="region of interest" description="Disordered" evidence="1">
    <location>
        <begin position="1"/>
        <end position="20"/>
    </location>
</feature>
<keyword evidence="3" id="KW-1185">Reference proteome</keyword>
<evidence type="ECO:0000313" key="3">
    <source>
        <dbReference type="Proteomes" id="UP000789759"/>
    </source>
</evidence>
<feature type="non-terminal residue" evidence="2">
    <location>
        <position position="235"/>
    </location>
</feature>
<gene>
    <name evidence="2" type="ORF">CPELLU_LOCUS21009</name>
</gene>
<dbReference type="Pfam" id="PF08284">
    <property type="entry name" value="RVP_2"/>
    <property type="match status" value="1"/>
</dbReference>
<name>A0A9N9KIK8_9GLOM</name>
<dbReference type="AlphaFoldDB" id="A0A9N9KIK8"/>
<evidence type="ECO:0000256" key="1">
    <source>
        <dbReference type="SAM" id="MobiDB-lite"/>
    </source>
</evidence>
<proteinExistence type="predicted"/>
<accession>A0A9N9KIK8</accession>
<dbReference type="OrthoDB" id="2446998at2759"/>
<dbReference type="Proteomes" id="UP000789759">
    <property type="component" value="Unassembled WGS sequence"/>
</dbReference>
<comment type="caution">
    <text evidence="2">The sequence shown here is derived from an EMBL/GenBank/DDBJ whole genome shotgun (WGS) entry which is preliminary data.</text>
</comment>
<feature type="compositionally biased region" description="Basic and acidic residues" evidence="1">
    <location>
        <begin position="1"/>
        <end position="10"/>
    </location>
</feature>
<dbReference type="CDD" id="cd00303">
    <property type="entry name" value="retropepsin_like"/>
    <property type="match status" value="1"/>
</dbReference>
<sequence length="235" mass="26741">MTSREGEHVESTNPSKDEVEDGYNFLLDKIDELLNLEEEEQFINNIDINILNDNNISPWLDNNNIETIEIRGLNVEQQDVNDEQEVKDALFSTAEVLNQEINVIVDTGSKGCIIAKQFLDRMNKDIDAASNIQVVDIMGNKSIPLGKVLNVPVRIGKYEILIDMLVTNSKEYNVVLGNEYLDKVKATIDFASGIMTIGWNEDYESVPITCWEKVNDPKTFVHISYKPQLQFKQDL</sequence>
<dbReference type="EMBL" id="CAJVQA010071530">
    <property type="protein sequence ID" value="CAG8833672.1"/>
    <property type="molecule type" value="Genomic_DNA"/>
</dbReference>
<reference evidence="2" key="1">
    <citation type="submission" date="2021-06" db="EMBL/GenBank/DDBJ databases">
        <authorList>
            <person name="Kallberg Y."/>
            <person name="Tangrot J."/>
            <person name="Rosling A."/>
        </authorList>
    </citation>
    <scope>NUCLEOTIDE SEQUENCE</scope>
    <source>
        <strain evidence="2">FL966</strain>
    </source>
</reference>
<dbReference type="InterPro" id="IPR021109">
    <property type="entry name" value="Peptidase_aspartic_dom_sf"/>
</dbReference>